<keyword evidence="5" id="KW-0808">Transferase</keyword>
<dbReference type="InterPro" id="IPR029061">
    <property type="entry name" value="THDP-binding"/>
</dbReference>
<dbReference type="Proteomes" id="UP000006983">
    <property type="component" value="Unassembled WGS sequence"/>
</dbReference>
<dbReference type="EMBL" id="ALIF01000001">
    <property type="protein sequence ID" value="EJO16782.1"/>
    <property type="molecule type" value="Genomic_DNA"/>
</dbReference>
<dbReference type="SUPFAM" id="SSF52518">
    <property type="entry name" value="Thiamin diphosphate-binding fold (THDP-binding)"/>
    <property type="match status" value="1"/>
</dbReference>
<proteinExistence type="predicted"/>
<evidence type="ECO:0000256" key="2">
    <source>
        <dbReference type="ARBA" id="ARBA00023002"/>
    </source>
</evidence>
<dbReference type="Pfam" id="PF00676">
    <property type="entry name" value="E1_dh"/>
    <property type="match status" value="1"/>
</dbReference>
<evidence type="ECO:0000256" key="1">
    <source>
        <dbReference type="ARBA" id="ARBA00001964"/>
    </source>
</evidence>
<gene>
    <name evidence="5" type="ORF">RSSL_01500</name>
</gene>
<accession>J7SIG9</accession>
<dbReference type="GO" id="GO:0004739">
    <property type="term" value="F:pyruvate dehydrogenase (acetyl-transferring) activity"/>
    <property type="evidence" value="ECO:0007669"/>
    <property type="project" value="TreeGrafter"/>
</dbReference>
<dbReference type="PATRIC" id="fig|1200793.3.peg.669"/>
<evidence type="ECO:0000313" key="6">
    <source>
        <dbReference type="Proteomes" id="UP000006983"/>
    </source>
</evidence>
<dbReference type="InterPro" id="IPR001017">
    <property type="entry name" value="DH_E1"/>
</dbReference>
<dbReference type="GO" id="GO:0016746">
    <property type="term" value="F:acyltransferase activity"/>
    <property type="evidence" value="ECO:0007669"/>
    <property type="project" value="UniProtKB-KW"/>
</dbReference>
<evidence type="ECO:0000313" key="5">
    <source>
        <dbReference type="EMBL" id="EJO16782.1"/>
    </source>
</evidence>
<keyword evidence="6" id="KW-1185">Reference proteome</keyword>
<dbReference type="PANTHER" id="PTHR11516">
    <property type="entry name" value="PYRUVATE DEHYDROGENASE E1 COMPONENT, ALPHA SUBUNIT BACTERIAL AND ORGANELLAR"/>
    <property type="match status" value="1"/>
</dbReference>
<protein>
    <submittedName>
        <fullName evidence="5">Acetoin dehydrogenase E1 component alpha-subunit</fullName>
        <ecNumber evidence="5">2.3.1.190</ecNumber>
    </submittedName>
</protein>
<reference evidence="5 6" key="1">
    <citation type="journal article" date="2012" name="J. Bacteriol.">
        <title>Genome Sequence of the Lantibiotic Bacteriocin Producer Streptococcus salivarius Strain K12.</title>
        <authorList>
            <person name="Barretto C."/>
            <person name="Alvarez-Martin P."/>
            <person name="Foata F."/>
            <person name="Renault P."/>
            <person name="Berger B."/>
        </authorList>
    </citation>
    <scope>NUCLEOTIDE SEQUENCE [LARGE SCALE GENOMIC DNA]</scope>
    <source>
        <strain evidence="5 6">K12</strain>
    </source>
</reference>
<dbReference type="AlphaFoldDB" id="J7SIG9"/>
<keyword evidence="5" id="KW-0012">Acyltransferase</keyword>
<organism evidence="5 6">
    <name type="scientific">Streptococcus salivarius K12</name>
    <dbReference type="NCBI Taxonomy" id="1200793"/>
    <lineage>
        <taxon>Bacteria</taxon>
        <taxon>Bacillati</taxon>
        <taxon>Bacillota</taxon>
        <taxon>Bacilli</taxon>
        <taxon>Lactobacillales</taxon>
        <taxon>Streptococcaceae</taxon>
        <taxon>Streptococcus</taxon>
    </lineage>
</organism>
<evidence type="ECO:0000256" key="3">
    <source>
        <dbReference type="ARBA" id="ARBA00023052"/>
    </source>
</evidence>
<dbReference type="CDD" id="cd02000">
    <property type="entry name" value="TPP_E1_PDC_ADC_BCADC"/>
    <property type="match status" value="1"/>
</dbReference>
<evidence type="ECO:0000259" key="4">
    <source>
        <dbReference type="Pfam" id="PF00676"/>
    </source>
</evidence>
<keyword evidence="2" id="KW-0560">Oxidoreductase</keyword>
<dbReference type="InterPro" id="IPR050642">
    <property type="entry name" value="PDH_E1_Alpha_Subunit"/>
</dbReference>
<dbReference type="EC" id="2.3.1.190" evidence="5"/>
<keyword evidence="3" id="KW-0786">Thiamine pyrophosphate</keyword>
<comment type="caution">
    <text evidence="5">The sequence shown here is derived from an EMBL/GenBank/DDBJ whole genome shotgun (WGS) entry which is preliminary data.</text>
</comment>
<name>J7SIG9_STRSL</name>
<sequence>MFFIKLSIEGGNNMTHYQELPQALMKEKHQGQTLTKEEVKVQTAHDLGVENVSKEEAKSMYKTMWDIRNFEENTRHFFSIGQIPGFVHLYSGEEAIATGVCANLTDKDYITSTHRGHGHCVAKGGDLKKMMAEIFGKSTGLGKGKGGSMHIADLDKGILGANGMVGGGFGLATGAAMRNKYLKTDDVAVCFFGDGAANEGNFHECLNMASIWNLPVVFVNENNLFAESTPQWYSSGSPTIAERAQAYNMPGVRVNGKDLFAVYQVAKEAIERARRGDGPTLIEAITYRNHGHFEGDEQKYKAPDGIEKEWADVDALEVFRDLVTEKGILSQDELDEIVAQSQKDVEDAIHFAQESPIPKEEALYEDVFAD</sequence>
<feature type="domain" description="Dehydrogenase E1 component" evidence="4">
    <location>
        <begin position="64"/>
        <end position="359"/>
    </location>
</feature>
<dbReference type="Gene3D" id="3.40.50.970">
    <property type="match status" value="1"/>
</dbReference>
<dbReference type="PANTHER" id="PTHR11516:SF60">
    <property type="entry name" value="PYRUVATE DEHYDROGENASE E1 COMPONENT SUBUNIT ALPHA"/>
    <property type="match status" value="1"/>
</dbReference>
<dbReference type="GO" id="GO:0006086">
    <property type="term" value="P:pyruvate decarboxylation to acetyl-CoA"/>
    <property type="evidence" value="ECO:0007669"/>
    <property type="project" value="TreeGrafter"/>
</dbReference>
<comment type="cofactor">
    <cofactor evidence="1">
        <name>thiamine diphosphate</name>
        <dbReference type="ChEBI" id="CHEBI:58937"/>
    </cofactor>
</comment>